<gene>
    <name evidence="2" type="ORF">D5H78_02820</name>
</gene>
<dbReference type="Proteomes" id="UP000265614">
    <property type="component" value="Unassembled WGS sequence"/>
</dbReference>
<evidence type="ECO:0000313" key="3">
    <source>
        <dbReference type="Proteomes" id="UP000265614"/>
    </source>
</evidence>
<dbReference type="OrthoDB" id="9801244at2"/>
<dbReference type="AlphaFoldDB" id="A0A3A3Z7L6"/>
<organism evidence="2 3">
    <name type="scientific">Vallicoccus soli</name>
    <dbReference type="NCBI Taxonomy" id="2339232"/>
    <lineage>
        <taxon>Bacteria</taxon>
        <taxon>Bacillati</taxon>
        <taxon>Actinomycetota</taxon>
        <taxon>Actinomycetes</taxon>
        <taxon>Motilibacterales</taxon>
        <taxon>Vallicoccaceae</taxon>
        <taxon>Vallicoccus</taxon>
    </lineage>
</organism>
<dbReference type="RefSeq" id="WP_119948843.1">
    <property type="nucleotide sequence ID" value="NZ_QZEZ01000001.1"/>
</dbReference>
<evidence type="ECO:0000256" key="1">
    <source>
        <dbReference type="SAM" id="SignalP"/>
    </source>
</evidence>
<reference evidence="2 3" key="1">
    <citation type="submission" date="2018-09" db="EMBL/GenBank/DDBJ databases">
        <title>YIM 75000 draft genome.</title>
        <authorList>
            <person name="Tang S."/>
            <person name="Feng Y."/>
        </authorList>
    </citation>
    <scope>NUCLEOTIDE SEQUENCE [LARGE SCALE GENOMIC DNA]</scope>
    <source>
        <strain evidence="2 3">YIM 75000</strain>
    </source>
</reference>
<evidence type="ECO:0000313" key="2">
    <source>
        <dbReference type="EMBL" id="RJK97917.1"/>
    </source>
</evidence>
<proteinExistence type="predicted"/>
<dbReference type="SUPFAM" id="SSF50956">
    <property type="entry name" value="Thermostable phytase (3-phytase)"/>
    <property type="match status" value="1"/>
</dbReference>
<feature type="signal peptide" evidence="1">
    <location>
        <begin position="1"/>
        <end position="31"/>
    </location>
</feature>
<sequence length="279" mass="29390">MPPCSVLRPAARSALLLAAAAALLLPSAPVAAVEAARLDRTLLDARITESSGLARSGYDDGLLWTHNDSGDGPRLFAVGPDGRTVATAVLRGASAVDWEALARYRGADRSYLYVGDVGDNARARREVAVHRVEEPRSPRGDLVLAPRTYRLAYEDGPRDAEALLVHPWTGRLYVVSKDYRGGAVYEAPAALSTTGVNVLRRVASAPALVTDGAVLFDGRVVLRDYVAAWVSPRIGAPATRVPLPASAQGESLAPAPGSRAVLVGSEGLRSPVHRQPLPG</sequence>
<keyword evidence="1" id="KW-0732">Signal</keyword>
<feature type="chain" id="PRO_5017261402" description="Integral membrane protein" evidence="1">
    <location>
        <begin position="32"/>
        <end position="279"/>
    </location>
</feature>
<name>A0A3A3Z7L6_9ACTN</name>
<accession>A0A3A3Z7L6</accession>
<keyword evidence="3" id="KW-1185">Reference proteome</keyword>
<protein>
    <recommendedName>
        <fullName evidence="4">Integral membrane protein</fullName>
    </recommendedName>
</protein>
<evidence type="ECO:0008006" key="4">
    <source>
        <dbReference type="Google" id="ProtNLM"/>
    </source>
</evidence>
<dbReference type="EMBL" id="QZEZ01000001">
    <property type="protein sequence ID" value="RJK97917.1"/>
    <property type="molecule type" value="Genomic_DNA"/>
</dbReference>
<comment type="caution">
    <text evidence="2">The sequence shown here is derived from an EMBL/GenBank/DDBJ whole genome shotgun (WGS) entry which is preliminary data.</text>
</comment>